<evidence type="ECO:0000256" key="1">
    <source>
        <dbReference type="SAM" id="MobiDB-lite"/>
    </source>
</evidence>
<dbReference type="Gramene" id="OIT32680">
    <property type="protein sequence ID" value="OIT32680"/>
    <property type="gene ID" value="A4A49_54473"/>
</dbReference>
<dbReference type="Proteomes" id="UP000187609">
    <property type="component" value="Unassembled WGS sequence"/>
</dbReference>
<reference evidence="2" key="1">
    <citation type="submission" date="2016-11" db="EMBL/GenBank/DDBJ databases">
        <title>The genome of Nicotiana attenuata.</title>
        <authorList>
            <person name="Xu S."/>
            <person name="Brockmoeller T."/>
            <person name="Gaquerel E."/>
            <person name="Navarro A."/>
            <person name="Kuhl H."/>
            <person name="Gase K."/>
            <person name="Ling Z."/>
            <person name="Zhou W."/>
            <person name="Kreitzer C."/>
            <person name="Stanke M."/>
            <person name="Tang H."/>
            <person name="Lyons E."/>
            <person name="Pandey P."/>
            <person name="Pandey S.P."/>
            <person name="Timmermann B."/>
            <person name="Baldwin I.T."/>
        </authorList>
    </citation>
    <scope>NUCLEOTIDE SEQUENCE [LARGE SCALE GENOMIC DNA]</scope>
    <source>
        <strain evidence="2">UT</strain>
    </source>
</reference>
<feature type="compositionally biased region" description="Low complexity" evidence="1">
    <location>
        <begin position="55"/>
        <end position="70"/>
    </location>
</feature>
<protein>
    <recommendedName>
        <fullName evidence="4">Retrovirus-related pol polyprotein from transposon tnt 1-94</fullName>
    </recommendedName>
</protein>
<sequence length="148" mass="16325">MIAMLSAEKSQVSFYDLSGRLMAHEILLQNSRIPISAVTNVARQHTSSACQVHQSSQKNNGNKNNGASSKGNKKLFPNPCQICGLNNHQAKWCRKRYDTNTDKITTNSANVNASSNDWFPDTAASHHMTPDCLHLKSPRSTKGLTMLL</sequence>
<name>A0A314KTP0_NICAT</name>
<accession>A0A314KTP0</accession>
<evidence type="ECO:0000313" key="2">
    <source>
        <dbReference type="EMBL" id="OIT32680.1"/>
    </source>
</evidence>
<proteinExistence type="predicted"/>
<gene>
    <name evidence="2" type="ORF">A4A49_54473</name>
</gene>
<feature type="region of interest" description="Disordered" evidence="1">
    <location>
        <begin position="46"/>
        <end position="73"/>
    </location>
</feature>
<comment type="caution">
    <text evidence="2">The sequence shown here is derived from an EMBL/GenBank/DDBJ whole genome shotgun (WGS) entry which is preliminary data.</text>
</comment>
<dbReference type="AlphaFoldDB" id="A0A314KTP0"/>
<keyword evidence="3" id="KW-1185">Reference proteome</keyword>
<evidence type="ECO:0008006" key="4">
    <source>
        <dbReference type="Google" id="ProtNLM"/>
    </source>
</evidence>
<evidence type="ECO:0000313" key="3">
    <source>
        <dbReference type="Proteomes" id="UP000187609"/>
    </source>
</evidence>
<organism evidence="2 3">
    <name type="scientific">Nicotiana attenuata</name>
    <name type="common">Coyote tobacco</name>
    <dbReference type="NCBI Taxonomy" id="49451"/>
    <lineage>
        <taxon>Eukaryota</taxon>
        <taxon>Viridiplantae</taxon>
        <taxon>Streptophyta</taxon>
        <taxon>Embryophyta</taxon>
        <taxon>Tracheophyta</taxon>
        <taxon>Spermatophyta</taxon>
        <taxon>Magnoliopsida</taxon>
        <taxon>eudicotyledons</taxon>
        <taxon>Gunneridae</taxon>
        <taxon>Pentapetalae</taxon>
        <taxon>asterids</taxon>
        <taxon>lamiids</taxon>
        <taxon>Solanales</taxon>
        <taxon>Solanaceae</taxon>
        <taxon>Nicotianoideae</taxon>
        <taxon>Nicotianeae</taxon>
        <taxon>Nicotiana</taxon>
    </lineage>
</organism>
<dbReference type="EMBL" id="MJEQ01001011">
    <property type="protein sequence ID" value="OIT32680.1"/>
    <property type="molecule type" value="Genomic_DNA"/>
</dbReference>